<proteinExistence type="predicted"/>
<dbReference type="InterPro" id="IPR017802">
    <property type="entry name" value="VWFA-rel_acidobac-type"/>
</dbReference>
<organism evidence="2 3">
    <name type="scientific">Chloracidobacterium validum</name>
    <dbReference type="NCBI Taxonomy" id="2821543"/>
    <lineage>
        <taxon>Bacteria</taxon>
        <taxon>Pseudomonadati</taxon>
        <taxon>Acidobacteriota</taxon>
        <taxon>Terriglobia</taxon>
        <taxon>Terriglobales</taxon>
        <taxon>Acidobacteriaceae</taxon>
        <taxon>Chloracidobacterium</taxon>
    </lineage>
</organism>
<gene>
    <name evidence="2" type="ORF">J8C06_05710</name>
</gene>
<dbReference type="SMART" id="SM00327">
    <property type="entry name" value="VWA"/>
    <property type="match status" value="1"/>
</dbReference>
<dbReference type="PROSITE" id="PS50234">
    <property type="entry name" value="VWFA"/>
    <property type="match status" value="1"/>
</dbReference>
<dbReference type="InterPro" id="IPR002035">
    <property type="entry name" value="VWF_A"/>
</dbReference>
<name>A0ABX8B4N6_9BACT</name>
<dbReference type="SUPFAM" id="SSF53300">
    <property type="entry name" value="vWA-like"/>
    <property type="match status" value="1"/>
</dbReference>
<protein>
    <submittedName>
        <fullName evidence="2">VWA domain-containing protein</fullName>
    </submittedName>
</protein>
<feature type="domain" description="VWFA" evidence="1">
    <location>
        <begin position="101"/>
        <end position="276"/>
    </location>
</feature>
<keyword evidence="3" id="KW-1185">Reference proteome</keyword>
<dbReference type="RefSeq" id="WP_211427770.1">
    <property type="nucleotide sequence ID" value="NZ_CP072648.1"/>
</dbReference>
<reference evidence="2 3" key="1">
    <citation type="submission" date="2021-03" db="EMBL/GenBank/DDBJ databases">
        <title>Genomic and phenotypic characterization of Chloracidobacterium isolates provides evidence for multiple species.</title>
        <authorList>
            <person name="Saini M.K."/>
            <person name="Costas A.M.G."/>
            <person name="Tank M."/>
            <person name="Bryant D.A."/>
        </authorList>
    </citation>
    <scope>NUCLEOTIDE SEQUENCE [LARGE SCALE GENOMIC DNA]</scope>
    <source>
        <strain evidence="2 3">BV2-C</strain>
    </source>
</reference>
<dbReference type="Pfam" id="PF13519">
    <property type="entry name" value="VWA_2"/>
    <property type="match status" value="1"/>
</dbReference>
<evidence type="ECO:0000259" key="1">
    <source>
        <dbReference type="PROSITE" id="PS50234"/>
    </source>
</evidence>
<accession>A0ABX8B4N6</accession>
<evidence type="ECO:0000313" key="3">
    <source>
        <dbReference type="Proteomes" id="UP000676506"/>
    </source>
</evidence>
<evidence type="ECO:0000313" key="2">
    <source>
        <dbReference type="EMBL" id="QUW01878.1"/>
    </source>
</evidence>
<dbReference type="NCBIfam" id="TIGR03436">
    <property type="entry name" value="acidobact_VWFA"/>
    <property type="match status" value="1"/>
</dbReference>
<dbReference type="Proteomes" id="UP000676506">
    <property type="component" value="Chromosome 1"/>
</dbReference>
<dbReference type="Gene3D" id="3.40.50.410">
    <property type="entry name" value="von Willebrand factor, type A domain"/>
    <property type="match status" value="1"/>
</dbReference>
<dbReference type="EMBL" id="CP072648">
    <property type="protein sequence ID" value="QUW01878.1"/>
    <property type="molecule type" value="Genomic_DNA"/>
</dbReference>
<sequence>MSIWCRKIWRQWWVASWFILGGGAAAVAQVVPLPADAVRGRNNDAAADVVVRSDYVTVLTAVNNATGLPVGNLSESDFEIYEDGQLQTISRIGRQDDQPLRLAMLLDISASVRNRLKFEQDAALDFFRRMLRPEDRAAFYAFNHDVYLRQDLTSNLGALEAAIRGLDARGATALYDAIFIAARRLEREPGRRVIVVVSDGQNTVSRVTRERAIEEVNRTDAVIFGICPVIRTEYDDFLPPPDNDFELLCRQTGGRVFMVNNLAELATGFTQLETELRAQYVLSYYSSNEARDGKFRRIEVRVKRPGVTVRARRGYYAPTQ</sequence>
<dbReference type="InterPro" id="IPR036465">
    <property type="entry name" value="vWFA_dom_sf"/>
</dbReference>